<dbReference type="GO" id="GO:0000302">
    <property type="term" value="P:response to reactive oxygen species"/>
    <property type="evidence" value="ECO:0007669"/>
    <property type="project" value="TreeGrafter"/>
</dbReference>
<dbReference type="Pfam" id="PF00061">
    <property type="entry name" value="Lipocalin"/>
    <property type="match status" value="1"/>
</dbReference>
<dbReference type="AlphaFoldDB" id="A0A8J2LTU7"/>
<dbReference type="PROSITE" id="PS00213">
    <property type="entry name" value="LIPOCALIN"/>
    <property type="match status" value="1"/>
</dbReference>
<proteinExistence type="inferred from homology"/>
<reference evidence="5" key="1">
    <citation type="submission" date="2021-06" db="EMBL/GenBank/DDBJ databases">
        <authorList>
            <person name="Hodson N. C."/>
            <person name="Mongue J. A."/>
            <person name="Jaron S. K."/>
        </authorList>
    </citation>
    <scope>NUCLEOTIDE SEQUENCE</scope>
</reference>
<evidence type="ECO:0000259" key="4">
    <source>
        <dbReference type="Pfam" id="PF00061"/>
    </source>
</evidence>
<evidence type="ECO:0000256" key="3">
    <source>
        <dbReference type="RuleBase" id="RU003695"/>
    </source>
</evidence>
<dbReference type="PANTHER" id="PTHR10612:SF34">
    <property type="entry name" value="APOLIPOPROTEIN D"/>
    <property type="match status" value="1"/>
</dbReference>
<feature type="domain" description="Lipocalin/cytosolic fatty-acid binding" evidence="4">
    <location>
        <begin position="91"/>
        <end position="181"/>
    </location>
</feature>
<dbReference type="Proteomes" id="UP000708208">
    <property type="component" value="Unassembled WGS sequence"/>
</dbReference>
<evidence type="ECO:0000313" key="6">
    <source>
        <dbReference type="Proteomes" id="UP000708208"/>
    </source>
</evidence>
<dbReference type="InterPro" id="IPR022271">
    <property type="entry name" value="Lipocalin_ApoD"/>
</dbReference>
<accession>A0A8J2LTU7</accession>
<keyword evidence="2" id="KW-0732">Signal</keyword>
<dbReference type="InterPro" id="IPR000566">
    <property type="entry name" value="Lipocln_cytosolic_FA-bd_dom"/>
</dbReference>
<dbReference type="OrthoDB" id="565904at2759"/>
<evidence type="ECO:0000313" key="5">
    <source>
        <dbReference type="EMBL" id="CAG7837731.1"/>
    </source>
</evidence>
<evidence type="ECO:0000256" key="2">
    <source>
        <dbReference type="PIRNR" id="PIRNR036893"/>
    </source>
</evidence>
<organism evidence="5 6">
    <name type="scientific">Allacma fusca</name>
    <dbReference type="NCBI Taxonomy" id="39272"/>
    <lineage>
        <taxon>Eukaryota</taxon>
        <taxon>Metazoa</taxon>
        <taxon>Ecdysozoa</taxon>
        <taxon>Arthropoda</taxon>
        <taxon>Hexapoda</taxon>
        <taxon>Collembola</taxon>
        <taxon>Symphypleona</taxon>
        <taxon>Sminthuridae</taxon>
        <taxon>Allacma</taxon>
    </lineage>
</organism>
<keyword evidence="6" id="KW-1185">Reference proteome</keyword>
<feature type="chain" id="PRO_5045017110" description="Lipocalin/cytosolic fatty-acid binding domain-containing protein" evidence="2">
    <location>
        <begin position="19"/>
        <end position="201"/>
    </location>
</feature>
<comment type="similarity">
    <text evidence="1 2 3">Belongs to the calycin superfamily. Lipocalin family.</text>
</comment>
<gene>
    <name evidence="5" type="ORF">AFUS01_LOCUS46796</name>
</gene>
<dbReference type="PANTHER" id="PTHR10612">
    <property type="entry name" value="APOLIPOPROTEIN D"/>
    <property type="match status" value="1"/>
</dbReference>
<sequence length="201" mass="23381">MSSKILIVLALSTVGILAKDACNRYPPLLGFQVDKYMGRWWQMEKTPTVSELPGKCWSSFYYRDIQNVNKVKMRMDYVTRLTNAPNTFFSTIIVPNPTNDPSLFTYAVPAMPWMKRQYRVLATDYDNFSIEYMCNPNMIGTAEETVWLLTRSRHPSLEVMQQARHTLQVLGLDKVKLYEADQSCQEKPMRNKSMLEWLMAV</sequence>
<dbReference type="PIRSF" id="PIRSF036893">
    <property type="entry name" value="Lipocalin_ApoD"/>
    <property type="match status" value="1"/>
</dbReference>
<comment type="caution">
    <text evidence="5">The sequence shown here is derived from an EMBL/GenBank/DDBJ whole genome shotgun (WGS) entry which is preliminary data.</text>
</comment>
<dbReference type="GO" id="GO:0005737">
    <property type="term" value="C:cytoplasm"/>
    <property type="evidence" value="ECO:0007669"/>
    <property type="project" value="TreeGrafter"/>
</dbReference>
<feature type="signal peptide" evidence="2">
    <location>
        <begin position="1"/>
        <end position="18"/>
    </location>
</feature>
<dbReference type="EMBL" id="CAJVCH010571520">
    <property type="protein sequence ID" value="CAG7837731.1"/>
    <property type="molecule type" value="Genomic_DNA"/>
</dbReference>
<evidence type="ECO:0000256" key="1">
    <source>
        <dbReference type="ARBA" id="ARBA00006889"/>
    </source>
</evidence>
<protein>
    <recommendedName>
        <fullName evidence="4">Lipocalin/cytosolic fatty-acid binding domain-containing protein</fullName>
    </recommendedName>
</protein>
<dbReference type="GO" id="GO:0006629">
    <property type="term" value="P:lipid metabolic process"/>
    <property type="evidence" value="ECO:0007669"/>
    <property type="project" value="TreeGrafter"/>
</dbReference>
<name>A0A8J2LTU7_9HEXA</name>
<dbReference type="InterPro" id="IPR022272">
    <property type="entry name" value="Lipocalin_CS"/>
</dbReference>